<feature type="transmembrane region" description="Helical" evidence="1">
    <location>
        <begin position="274"/>
        <end position="294"/>
    </location>
</feature>
<evidence type="ECO:0008006" key="4">
    <source>
        <dbReference type="Google" id="ProtNLM"/>
    </source>
</evidence>
<protein>
    <recommendedName>
        <fullName evidence="4">OB domain-containing protein</fullName>
    </recommendedName>
</protein>
<feature type="non-terminal residue" evidence="2">
    <location>
        <position position="1"/>
    </location>
</feature>
<evidence type="ECO:0000256" key="1">
    <source>
        <dbReference type="SAM" id="Phobius"/>
    </source>
</evidence>
<evidence type="ECO:0000313" key="3">
    <source>
        <dbReference type="Proteomes" id="UP000231464"/>
    </source>
</evidence>
<dbReference type="Proteomes" id="UP000231464">
    <property type="component" value="Unassembled WGS sequence"/>
</dbReference>
<dbReference type="EMBL" id="PFBP01000024">
    <property type="protein sequence ID" value="PIT89884.1"/>
    <property type="molecule type" value="Genomic_DNA"/>
</dbReference>
<keyword evidence="1" id="KW-0812">Transmembrane</keyword>
<organism evidence="2 3">
    <name type="scientific">Candidatus Kuenenbacteria bacterium CG10_big_fil_rev_8_21_14_0_10_36_11</name>
    <dbReference type="NCBI Taxonomy" id="1974618"/>
    <lineage>
        <taxon>Bacteria</taxon>
        <taxon>Candidatus Kueneniibacteriota</taxon>
    </lineage>
</organism>
<reference evidence="3" key="1">
    <citation type="submission" date="2017-09" db="EMBL/GenBank/DDBJ databases">
        <title>Depth-based differentiation of microbial function through sediment-hosted aquifers and enrichment of novel symbionts in the deep terrestrial subsurface.</title>
        <authorList>
            <person name="Probst A.J."/>
            <person name="Ladd B."/>
            <person name="Jarett J.K."/>
            <person name="Geller-Mcgrath D.E."/>
            <person name="Sieber C.M.K."/>
            <person name="Emerson J.B."/>
            <person name="Anantharaman K."/>
            <person name="Thomas B.C."/>
            <person name="Malmstrom R."/>
            <person name="Stieglmeier M."/>
            <person name="Klingl A."/>
            <person name="Woyke T."/>
            <person name="Ryan C.M."/>
            <person name="Banfield J.F."/>
        </authorList>
    </citation>
    <scope>NUCLEOTIDE SEQUENCE [LARGE SCALE GENOMIC DNA]</scope>
</reference>
<proteinExistence type="predicted"/>
<evidence type="ECO:0000313" key="2">
    <source>
        <dbReference type="EMBL" id="PIT89884.1"/>
    </source>
</evidence>
<gene>
    <name evidence="2" type="ORF">COU23_01565</name>
</gene>
<dbReference type="AlphaFoldDB" id="A0A2M6WAT0"/>
<comment type="caution">
    <text evidence="2">The sequence shown here is derived from an EMBL/GenBank/DDBJ whole genome shotgun (WGS) entry which is preliminary data.</text>
</comment>
<name>A0A2M6WAT0_9BACT</name>
<keyword evidence="1" id="KW-0472">Membrane</keyword>
<sequence length="308" mass="33170">KTATLKIGLKVIDEENGFDEQTQNIKPEKIQVFWWDEEDKAATDLSAAGANKSAQATKSVSKVSGANIIKTDLDNIKNLALGSAVETTGIVSVLPGVLGANIFYVAGSGVQIYCYKKDFPEFKVGDQIKIIGELSSAYGELRIKIKDKSAVQILNFGSAPEPEEISLGDLEDGDDFVGSLVKVAGEITSVKTDFFWLDDGEGEIKVVIKPTTGLSLKNLAVATGDKAEVVGILSKTSSGLRLLPRGAEDLIIEKILGQATAKTNLTNKIFGQNILKYFLALTLAIIVILVVVIFRIKQKTKDNLLPKK</sequence>
<accession>A0A2M6WAT0</accession>
<keyword evidence="1" id="KW-1133">Transmembrane helix</keyword>